<dbReference type="GO" id="GO:0004521">
    <property type="term" value="F:RNA endonuclease activity"/>
    <property type="evidence" value="ECO:0007669"/>
    <property type="project" value="TreeGrafter"/>
</dbReference>
<comment type="caution">
    <text evidence="2">The sequence shown here is derived from an EMBL/GenBank/DDBJ whole genome shotgun (WGS) entry which is preliminary data.</text>
</comment>
<feature type="domain" description="Metallo-beta-lactamase" evidence="1">
    <location>
        <begin position="81"/>
        <end position="277"/>
    </location>
</feature>
<dbReference type="Pfam" id="PF07521">
    <property type="entry name" value="RMMBL"/>
    <property type="match status" value="1"/>
</dbReference>
<evidence type="ECO:0000313" key="2">
    <source>
        <dbReference type="EMBL" id="KZL51810.1"/>
    </source>
</evidence>
<dbReference type="InterPro" id="IPR050698">
    <property type="entry name" value="MBL"/>
</dbReference>
<reference evidence="2 3" key="1">
    <citation type="submission" date="2016-04" db="EMBL/GenBank/DDBJ databases">
        <title>Draft Genome Assembly of the Bloom-forming Cyanobacterium Nodularia spumigena Strain CENA596 in Shrimp Production Ponds.</title>
        <authorList>
            <person name="Popin R.V."/>
            <person name="Rigonato J."/>
            <person name="Abreu V.A."/>
            <person name="Andreote A.P."/>
            <person name="Silveira S.B."/>
            <person name="Odebrecht C."/>
            <person name="Fiore M.F."/>
        </authorList>
    </citation>
    <scope>NUCLEOTIDE SEQUENCE [LARGE SCALE GENOMIC DNA]</scope>
    <source>
        <strain evidence="2 3">CENA596</strain>
    </source>
</reference>
<gene>
    <name evidence="2" type="ORF">A2T98_00205</name>
</gene>
<organism evidence="2 3">
    <name type="scientific">Nodularia spumigena CENA596</name>
    <dbReference type="NCBI Taxonomy" id="1819295"/>
    <lineage>
        <taxon>Bacteria</taxon>
        <taxon>Bacillati</taxon>
        <taxon>Cyanobacteriota</taxon>
        <taxon>Cyanophyceae</taxon>
        <taxon>Nostocales</taxon>
        <taxon>Nodulariaceae</taxon>
        <taxon>Nodularia</taxon>
    </lineage>
</organism>
<dbReference type="InterPro" id="IPR011108">
    <property type="entry name" value="RMMBL"/>
</dbReference>
<dbReference type="PANTHER" id="PTHR11203:SF37">
    <property type="entry name" value="INTEGRATOR COMPLEX SUBUNIT 11"/>
    <property type="match status" value="1"/>
</dbReference>
<proteinExistence type="predicted"/>
<dbReference type="InterPro" id="IPR001279">
    <property type="entry name" value="Metallo-B-lactamas"/>
</dbReference>
<dbReference type="SMART" id="SM00849">
    <property type="entry name" value="Lactamase_B"/>
    <property type="match status" value="1"/>
</dbReference>
<dbReference type="OrthoDB" id="9803916at2"/>
<evidence type="ECO:0000313" key="3">
    <source>
        <dbReference type="Proteomes" id="UP000076555"/>
    </source>
</evidence>
<dbReference type="PANTHER" id="PTHR11203">
    <property type="entry name" value="CLEAVAGE AND POLYADENYLATION SPECIFICITY FACTOR FAMILY MEMBER"/>
    <property type="match status" value="1"/>
</dbReference>
<accession>A0A166L211</accession>
<sequence>MSASSPIKNWLYPGVGAQKNLPLGDKTKIQHNSWLLRYVDDDQVKGEESMRYNLSASSGVDAEEVASELNCLPYSVQHQDEGVCLLVRMGPHRILLDCGLGDGSSLLTSLAESQMPADVVLVSHAHPDHARGLLDLHHTFPLLPIYASEVTSKLLPLNWLDEDPQKISQLCHALPLRSPVEIQEGLVVELFPAGHLPGAVAILLTYTTAERSYKLLYTGDFFLSNSRLVEGLRLEELRGLELNVLIIEGTYGTSRHPHRRHQENQLAERINRAIADRCSVLLPTPALGLGQELLMLLRSHHHFTGRDLDIWVDGAVATGCDAYLELLSHLPPSVQNFARHQPLFWDERVRPRVRRLQAEHRATVGKSPCIVLTDSTANLNQYCQKETGPWLILLPEKIDIKVNKKYSATTTDESYLLAQHSDGPGTTQLIHNLRPQHVVFVHGSPAYLADLTSLEELQNRYHVHSPSAGTFVELPIGETFLQPAPPETNYEGELTELGTVITVTLPDTITDDPRWRQFADTGLIEARWQGEELVLRGLSPRELLHQSGDRYIWSNIDSCGNCRHQRGQRCWNPASPLYNFKVTLEGYCPAFERLSNLETPT</sequence>
<dbReference type="InterPro" id="IPR036866">
    <property type="entry name" value="RibonucZ/Hydroxyglut_hydro"/>
</dbReference>
<dbReference type="Gene3D" id="3.60.15.10">
    <property type="entry name" value="Ribonuclease Z/Hydroxyacylglutathione hydrolase-like"/>
    <property type="match status" value="1"/>
</dbReference>
<dbReference type="AlphaFoldDB" id="A0A166L211"/>
<dbReference type="Proteomes" id="UP000076555">
    <property type="component" value="Unassembled WGS sequence"/>
</dbReference>
<dbReference type="EMBL" id="LWAJ01000003">
    <property type="protein sequence ID" value="KZL51810.1"/>
    <property type="molecule type" value="Genomic_DNA"/>
</dbReference>
<protein>
    <recommendedName>
        <fullName evidence="1">Metallo-beta-lactamase domain-containing protein</fullName>
    </recommendedName>
</protein>
<dbReference type="SUPFAM" id="SSF56281">
    <property type="entry name" value="Metallo-hydrolase/oxidoreductase"/>
    <property type="match status" value="1"/>
</dbReference>
<name>A0A166L211_NODSP</name>
<evidence type="ECO:0000259" key="1">
    <source>
        <dbReference type="SMART" id="SM00849"/>
    </source>
</evidence>
<dbReference type="Gene3D" id="3.40.50.10890">
    <property type="match status" value="1"/>
</dbReference>
<dbReference type="Pfam" id="PF12706">
    <property type="entry name" value="Lactamase_B_2"/>
    <property type="match status" value="1"/>
</dbReference>